<proteinExistence type="predicted"/>
<reference evidence="2" key="1">
    <citation type="submission" date="2020-06" db="EMBL/GenBank/DDBJ databases">
        <authorList>
            <person name="Li T."/>
            <person name="Hu X."/>
            <person name="Zhang T."/>
            <person name="Song X."/>
            <person name="Zhang H."/>
            <person name="Dai N."/>
            <person name="Sheng W."/>
            <person name="Hou X."/>
            <person name="Wei L."/>
        </authorList>
    </citation>
    <scope>NUCLEOTIDE SEQUENCE</scope>
    <source>
        <strain evidence="2">3651</strain>
        <tissue evidence="2">Leaf</tissue>
    </source>
</reference>
<comment type="caution">
    <text evidence="2">The sequence shown here is derived from an EMBL/GenBank/DDBJ whole genome shotgun (WGS) entry which is preliminary data.</text>
</comment>
<dbReference type="Proteomes" id="UP001293254">
    <property type="component" value="Unassembled WGS sequence"/>
</dbReference>
<name>A0AAE1YYT4_9LAMI</name>
<evidence type="ECO:0000313" key="3">
    <source>
        <dbReference type="Proteomes" id="UP001293254"/>
    </source>
</evidence>
<evidence type="ECO:0000313" key="2">
    <source>
        <dbReference type="EMBL" id="KAK4439215.1"/>
    </source>
</evidence>
<accession>A0AAE1YYT4</accession>
<dbReference type="AlphaFoldDB" id="A0AAE1YYT4"/>
<feature type="region of interest" description="Disordered" evidence="1">
    <location>
        <begin position="1"/>
        <end position="31"/>
    </location>
</feature>
<gene>
    <name evidence="2" type="ORF">Salat_0256400</name>
</gene>
<reference evidence="2" key="2">
    <citation type="journal article" date="2024" name="Plant">
        <title>Genomic evolution and insights into agronomic trait innovations of Sesamum species.</title>
        <authorList>
            <person name="Miao H."/>
            <person name="Wang L."/>
            <person name="Qu L."/>
            <person name="Liu H."/>
            <person name="Sun Y."/>
            <person name="Le M."/>
            <person name="Wang Q."/>
            <person name="Wei S."/>
            <person name="Zheng Y."/>
            <person name="Lin W."/>
            <person name="Duan Y."/>
            <person name="Cao H."/>
            <person name="Xiong S."/>
            <person name="Wang X."/>
            <person name="Wei L."/>
            <person name="Li C."/>
            <person name="Ma Q."/>
            <person name="Ju M."/>
            <person name="Zhao R."/>
            <person name="Li G."/>
            <person name="Mu C."/>
            <person name="Tian Q."/>
            <person name="Mei H."/>
            <person name="Zhang T."/>
            <person name="Gao T."/>
            <person name="Zhang H."/>
        </authorList>
    </citation>
    <scope>NUCLEOTIDE SEQUENCE</scope>
    <source>
        <strain evidence="2">3651</strain>
    </source>
</reference>
<dbReference type="EMBL" id="JACGWO010000001">
    <property type="protein sequence ID" value="KAK4439215.1"/>
    <property type="molecule type" value="Genomic_DNA"/>
</dbReference>
<keyword evidence="3" id="KW-1185">Reference proteome</keyword>
<protein>
    <submittedName>
        <fullName evidence="2">Uncharacterized protein</fullName>
    </submittedName>
</protein>
<evidence type="ECO:0000256" key="1">
    <source>
        <dbReference type="SAM" id="MobiDB-lite"/>
    </source>
</evidence>
<organism evidence="2 3">
    <name type="scientific">Sesamum alatum</name>
    <dbReference type="NCBI Taxonomy" id="300844"/>
    <lineage>
        <taxon>Eukaryota</taxon>
        <taxon>Viridiplantae</taxon>
        <taxon>Streptophyta</taxon>
        <taxon>Embryophyta</taxon>
        <taxon>Tracheophyta</taxon>
        <taxon>Spermatophyta</taxon>
        <taxon>Magnoliopsida</taxon>
        <taxon>eudicotyledons</taxon>
        <taxon>Gunneridae</taxon>
        <taxon>Pentapetalae</taxon>
        <taxon>asterids</taxon>
        <taxon>lamiids</taxon>
        <taxon>Lamiales</taxon>
        <taxon>Pedaliaceae</taxon>
        <taxon>Sesamum</taxon>
    </lineage>
</organism>
<sequence length="107" mass="12398">MELTAKRLPPPARPPTSAVRGGSDKNFNIPKRYPASFRSHNFAYRGVSTAPGSRYRFEMAVPENRLRRRQASKEIVRRALTPPCQRPSWRWRNFRPTPSRFSNISTV</sequence>